<evidence type="ECO:0000313" key="3">
    <source>
        <dbReference type="Proteomes" id="UP001302949"/>
    </source>
</evidence>
<name>A0ABU5Q6I5_9BACT</name>
<evidence type="ECO:0000313" key="2">
    <source>
        <dbReference type="EMBL" id="MEA5138445.1"/>
    </source>
</evidence>
<protein>
    <submittedName>
        <fullName evidence="2">ThuA domain-containing protein</fullName>
    </submittedName>
</protein>
<keyword evidence="3" id="KW-1185">Reference proteome</keyword>
<accession>A0ABU5Q6I5</accession>
<feature type="domain" description="ThuA-like" evidence="1">
    <location>
        <begin position="54"/>
        <end position="283"/>
    </location>
</feature>
<comment type="caution">
    <text evidence="2">The sequence shown here is derived from an EMBL/GenBank/DDBJ whole genome shotgun (WGS) entry which is preliminary data.</text>
</comment>
<proteinExistence type="predicted"/>
<sequence>MKKVLKIALWTFLSLVVLLVGAMSLFVYKVKYGFPVSYETEIPTIDFPKDKPAILVFSKTTGFRHGASIDASKVVLEALAKKNNWFLYQTEEGGVFNPEQLSKFSTVIFNNSTGEVINDEQKKALEQFVENGGGLLGIHGAGDNSHHWDWYVKNLLGAEFSHHPLNPQFQEASITLDTPVDSLLAKSLPNQWQHTDEWYVFFDNPRKKGFNILFSIDGDKIKPSGNMPLLASDKDFGMGKDHPVAWSKSVGKGKTFYTSIGHSEVAWKNQNFVQLIENAILWTQH</sequence>
<dbReference type="EMBL" id="JAYFUM010000005">
    <property type="protein sequence ID" value="MEA5138445.1"/>
    <property type="molecule type" value="Genomic_DNA"/>
</dbReference>
<dbReference type="Pfam" id="PF06283">
    <property type="entry name" value="ThuA"/>
    <property type="match status" value="1"/>
</dbReference>
<dbReference type="Proteomes" id="UP001302949">
    <property type="component" value="Unassembled WGS sequence"/>
</dbReference>
<dbReference type="PANTHER" id="PTHR40469">
    <property type="entry name" value="SECRETED GLYCOSYL HYDROLASE"/>
    <property type="match status" value="1"/>
</dbReference>
<dbReference type="SUPFAM" id="SSF52317">
    <property type="entry name" value="Class I glutamine amidotransferase-like"/>
    <property type="match status" value="1"/>
</dbReference>
<dbReference type="PANTHER" id="PTHR40469:SF2">
    <property type="entry name" value="GALACTOSE-BINDING DOMAIN-LIKE SUPERFAMILY PROTEIN"/>
    <property type="match status" value="1"/>
</dbReference>
<organism evidence="2 3">
    <name type="scientific">Arcicella rigui</name>
    <dbReference type="NCBI Taxonomy" id="797020"/>
    <lineage>
        <taxon>Bacteria</taxon>
        <taxon>Pseudomonadati</taxon>
        <taxon>Bacteroidota</taxon>
        <taxon>Cytophagia</taxon>
        <taxon>Cytophagales</taxon>
        <taxon>Flectobacillaceae</taxon>
        <taxon>Arcicella</taxon>
    </lineage>
</organism>
<reference evidence="2 3" key="1">
    <citation type="submission" date="2023-12" db="EMBL/GenBank/DDBJ databases">
        <title>Novel species of the genus Arcicella isolated from rivers.</title>
        <authorList>
            <person name="Lu H."/>
        </authorList>
    </citation>
    <scope>NUCLEOTIDE SEQUENCE [LARGE SCALE GENOMIC DNA]</scope>
    <source>
        <strain evidence="2 3">KCTC 23307</strain>
    </source>
</reference>
<dbReference type="RefSeq" id="WP_323295613.1">
    <property type="nucleotide sequence ID" value="NZ_JAYFUM010000005.1"/>
</dbReference>
<gene>
    <name evidence="2" type="ORF">VB248_04855</name>
</gene>
<dbReference type="Gene3D" id="3.40.50.880">
    <property type="match status" value="1"/>
</dbReference>
<evidence type="ECO:0000259" key="1">
    <source>
        <dbReference type="Pfam" id="PF06283"/>
    </source>
</evidence>
<dbReference type="InterPro" id="IPR029010">
    <property type="entry name" value="ThuA-like"/>
</dbReference>
<dbReference type="InterPro" id="IPR029062">
    <property type="entry name" value="Class_I_gatase-like"/>
</dbReference>